<feature type="domain" description="SH2" evidence="3">
    <location>
        <begin position="31"/>
        <end position="69"/>
    </location>
</feature>
<dbReference type="Ensembl" id="ENSNMLT00000007130.1">
    <property type="protein sequence ID" value="ENSNMLP00000006230.1"/>
    <property type="gene ID" value="ENSNMLG00000004546.1"/>
</dbReference>
<dbReference type="AlphaFoldDB" id="A0A8C6WGS8"/>
<name>A0A8C6WGS8_9GOBI</name>
<dbReference type="Pfam" id="PF00017">
    <property type="entry name" value="SH2"/>
    <property type="match status" value="1"/>
</dbReference>
<keyword evidence="1 2" id="KW-0727">SH2 domain</keyword>
<protein>
    <recommendedName>
        <fullName evidence="3">SH2 domain-containing protein</fullName>
    </recommendedName>
</protein>
<reference evidence="4" key="1">
    <citation type="submission" date="2025-08" db="UniProtKB">
        <authorList>
            <consortium name="Ensembl"/>
        </authorList>
    </citation>
    <scope>IDENTIFICATION</scope>
</reference>
<dbReference type="GO" id="GO:0005737">
    <property type="term" value="C:cytoplasm"/>
    <property type="evidence" value="ECO:0007669"/>
    <property type="project" value="TreeGrafter"/>
</dbReference>
<dbReference type="PANTHER" id="PTHR14388:SF3">
    <property type="entry name" value="HEMATOPOIETIC SH2 DOMAIN-CONTAINING PROTEIN"/>
    <property type="match status" value="1"/>
</dbReference>
<sequence>MNASVTQTDAFTWFQRYQLEAVIRNGVVPQWFHGIISRKASEELLMCKPPGYFLIRVSETRIGYTLSYR</sequence>
<dbReference type="PANTHER" id="PTHR14388">
    <property type="entry name" value="T CELL-SPECIFIC ADAPTER PROTEIN TSAD"/>
    <property type="match status" value="1"/>
</dbReference>
<evidence type="ECO:0000313" key="4">
    <source>
        <dbReference type="Ensembl" id="ENSNMLP00000006230.1"/>
    </source>
</evidence>
<dbReference type="PRINTS" id="PR00401">
    <property type="entry name" value="SH2DOMAIN"/>
</dbReference>
<dbReference type="InterPro" id="IPR036860">
    <property type="entry name" value="SH2_dom_sf"/>
</dbReference>
<proteinExistence type="predicted"/>
<keyword evidence="5" id="KW-1185">Reference proteome</keyword>
<evidence type="ECO:0000256" key="2">
    <source>
        <dbReference type="PROSITE-ProRule" id="PRU00191"/>
    </source>
</evidence>
<organism evidence="4 5">
    <name type="scientific">Neogobius melanostomus</name>
    <name type="common">round goby</name>
    <dbReference type="NCBI Taxonomy" id="47308"/>
    <lineage>
        <taxon>Eukaryota</taxon>
        <taxon>Metazoa</taxon>
        <taxon>Chordata</taxon>
        <taxon>Craniata</taxon>
        <taxon>Vertebrata</taxon>
        <taxon>Euteleostomi</taxon>
        <taxon>Actinopterygii</taxon>
        <taxon>Neopterygii</taxon>
        <taxon>Teleostei</taxon>
        <taxon>Neoteleostei</taxon>
        <taxon>Acanthomorphata</taxon>
        <taxon>Gobiaria</taxon>
        <taxon>Gobiiformes</taxon>
        <taxon>Gobioidei</taxon>
        <taxon>Gobiidae</taxon>
        <taxon>Benthophilinae</taxon>
        <taxon>Neogobiini</taxon>
        <taxon>Neogobius</taxon>
    </lineage>
</organism>
<dbReference type="InterPro" id="IPR000980">
    <property type="entry name" value="SH2"/>
</dbReference>
<evidence type="ECO:0000259" key="3">
    <source>
        <dbReference type="PROSITE" id="PS50001"/>
    </source>
</evidence>
<evidence type="ECO:0000313" key="5">
    <source>
        <dbReference type="Proteomes" id="UP000694523"/>
    </source>
</evidence>
<reference evidence="4" key="2">
    <citation type="submission" date="2025-09" db="UniProtKB">
        <authorList>
            <consortium name="Ensembl"/>
        </authorList>
    </citation>
    <scope>IDENTIFICATION</scope>
</reference>
<dbReference type="Proteomes" id="UP000694523">
    <property type="component" value="Unplaced"/>
</dbReference>
<dbReference type="PROSITE" id="PS50001">
    <property type="entry name" value="SH2"/>
    <property type="match status" value="1"/>
</dbReference>
<evidence type="ECO:0000256" key="1">
    <source>
        <dbReference type="ARBA" id="ARBA00022999"/>
    </source>
</evidence>
<dbReference type="SUPFAM" id="SSF55550">
    <property type="entry name" value="SH2 domain"/>
    <property type="match status" value="1"/>
</dbReference>
<dbReference type="Gene3D" id="3.30.505.10">
    <property type="entry name" value="SH2 domain"/>
    <property type="match status" value="1"/>
</dbReference>
<accession>A0A8C6WGS8</accession>